<name>A0ABP9ASU7_9ACTN</name>
<gene>
    <name evidence="2" type="ORF">GCM10023220_05540</name>
</gene>
<accession>A0ABP9ASU7</accession>
<comment type="caution">
    <text evidence="2">The sequence shown here is derived from an EMBL/GenBank/DDBJ whole genome shotgun (WGS) entry which is preliminary data.</text>
</comment>
<feature type="domain" description="VapC45 PIN like" evidence="1">
    <location>
        <begin position="8"/>
        <end position="91"/>
    </location>
</feature>
<dbReference type="InterPro" id="IPR041375">
    <property type="entry name" value="VapC45_PIN-like"/>
</dbReference>
<protein>
    <recommendedName>
        <fullName evidence="1">VapC45 PIN like domain-containing protein</fullName>
    </recommendedName>
</protein>
<evidence type="ECO:0000259" key="1">
    <source>
        <dbReference type="Pfam" id="PF18478"/>
    </source>
</evidence>
<evidence type="ECO:0000313" key="3">
    <source>
        <dbReference type="Proteomes" id="UP001501265"/>
    </source>
</evidence>
<organism evidence="2 3">
    <name type="scientific">Streptomyces ziwulingensis</name>
    <dbReference type="NCBI Taxonomy" id="1045501"/>
    <lineage>
        <taxon>Bacteria</taxon>
        <taxon>Bacillati</taxon>
        <taxon>Actinomycetota</taxon>
        <taxon>Actinomycetes</taxon>
        <taxon>Kitasatosporales</taxon>
        <taxon>Streptomycetaceae</taxon>
        <taxon>Streptomyces</taxon>
    </lineage>
</organism>
<dbReference type="EMBL" id="BAABIG010000005">
    <property type="protein sequence ID" value="GAA4784946.1"/>
    <property type="molecule type" value="Genomic_DNA"/>
</dbReference>
<proteinExistence type="predicted"/>
<dbReference type="Proteomes" id="UP001501265">
    <property type="component" value="Unassembled WGS sequence"/>
</dbReference>
<dbReference type="Pfam" id="PF18478">
    <property type="entry name" value="PIN_10"/>
    <property type="match status" value="1"/>
</dbReference>
<reference evidence="3" key="1">
    <citation type="journal article" date="2019" name="Int. J. Syst. Evol. Microbiol.">
        <title>The Global Catalogue of Microorganisms (GCM) 10K type strain sequencing project: providing services to taxonomists for standard genome sequencing and annotation.</title>
        <authorList>
            <consortium name="The Broad Institute Genomics Platform"/>
            <consortium name="The Broad Institute Genome Sequencing Center for Infectious Disease"/>
            <person name="Wu L."/>
            <person name="Ma J."/>
        </authorList>
    </citation>
    <scope>NUCLEOTIDE SEQUENCE [LARGE SCALE GENOMIC DNA]</scope>
    <source>
        <strain evidence="3">JCM 18081</strain>
    </source>
</reference>
<evidence type="ECO:0000313" key="2">
    <source>
        <dbReference type="EMBL" id="GAA4784946.1"/>
    </source>
</evidence>
<sequence>MMSLPPLRLFLDRSTNGDDFVKGVKSLCPDTVSIGERYGVKAAENVSDEAWLAEAAAERRICVGADKKILSSSRPTEIAAVLKHRARYLVYANNNLRANDQLRLFNTLLPDIRELTGTPGPWAYTMAQHGLILTSREELEQRLLQAAQRLGIQPRARHR</sequence>
<keyword evidence="3" id="KW-1185">Reference proteome</keyword>